<reference evidence="1 2" key="1">
    <citation type="journal article" date="2011" name="J. Bacteriol.">
        <title>Complete genome sequence of Mycoplasma haemofelis, a hemotropic mycoplasma.</title>
        <authorList>
            <person name="Barker E.N."/>
            <person name="Helps C.R."/>
            <person name="Peters I.R."/>
            <person name="Darby A.C."/>
            <person name="Radford A.D."/>
            <person name="Tasker S."/>
        </authorList>
    </citation>
    <scope>NUCLEOTIDE SEQUENCE [LARGE SCALE GENOMIC DNA]</scope>
    <source>
        <strain evidence="1 2">Langford 1</strain>
    </source>
</reference>
<accession>E8ZIM1</accession>
<sequence length="288" mass="31531">MNALTTKAVAGLGVAGALGTASAGAWYVSRPKDVKSKLISEGLTLVGSSSKAWRSVFLTHNGDSEFMSFVGVESGKSDKEAGSKVMSACEGVMKVSVDSEDYNASLDKARKYCTTPNFKTIEAKVLFSDREIAFEDRDWKNLFTIHKGDDAFIEKVKKANSDTSLTKESQADTVKDKVKKFCDDLKIQSPDSGGVADYEKYCLQTPSSTKIFYENLGSRFVGESGWESKFDSIKTGDNSLFNDIKNTETLNASSPSDKGGSQLKAWCDKEVVKELSDSHQKTRDRCFN</sequence>
<keyword evidence="2" id="KW-1185">Reference proteome</keyword>
<dbReference type="AlphaFoldDB" id="E8ZIM1"/>
<evidence type="ECO:0000313" key="1">
    <source>
        <dbReference type="EMBL" id="CBY92992.1"/>
    </source>
</evidence>
<gene>
    <name evidence="1" type="ordered locus">HF1_09840</name>
</gene>
<dbReference type="Proteomes" id="UP000008637">
    <property type="component" value="Chromosome"/>
</dbReference>
<name>E8ZIM1_MYCHL</name>
<dbReference type="HOGENOM" id="CLU_083871_0_0_14"/>
<organism evidence="1 2">
    <name type="scientific">Mycoplasma haemofelis (strain Langford 1)</name>
    <name type="common">Haemobartonella felis</name>
    <dbReference type="NCBI Taxonomy" id="941640"/>
    <lineage>
        <taxon>Bacteria</taxon>
        <taxon>Bacillati</taxon>
        <taxon>Mycoplasmatota</taxon>
        <taxon>Mollicutes</taxon>
        <taxon>Mycoplasmataceae</taxon>
        <taxon>Mycoplasma</taxon>
    </lineage>
</organism>
<dbReference type="KEGG" id="mha:HF1_09840"/>
<protein>
    <submittedName>
        <fullName evidence="1">Uncharacterized protein</fullName>
    </submittedName>
</protein>
<proteinExistence type="predicted"/>
<dbReference type="EMBL" id="FR773153">
    <property type="protein sequence ID" value="CBY92992.1"/>
    <property type="molecule type" value="Genomic_DNA"/>
</dbReference>
<evidence type="ECO:0000313" key="2">
    <source>
        <dbReference type="Proteomes" id="UP000008637"/>
    </source>
</evidence>